<comment type="caution">
    <text evidence="1">The sequence shown here is derived from an EMBL/GenBank/DDBJ whole genome shotgun (WGS) entry which is preliminary data.</text>
</comment>
<dbReference type="Proteomes" id="UP000234323">
    <property type="component" value="Unassembled WGS sequence"/>
</dbReference>
<name>A0A2I1H8Z4_9GLOM</name>
<protein>
    <submittedName>
        <fullName evidence="1">Uncharacterized protein</fullName>
    </submittedName>
</protein>
<sequence>MFEEINDLDFENPSVDIPLEDEINLFECNGFVNEDEVEDSPLKELYKLLYQFAPSLCKTPVDIKEEILYEHLMKLQQEDSDWYFNIDFEGIKVEKEEQVTMWHMQILVS</sequence>
<accession>A0A2I1H8Z4</accession>
<dbReference type="VEuPathDB" id="FungiDB:FUN_018174"/>
<organism evidence="1 2">
    <name type="scientific">Rhizophagus irregularis</name>
    <dbReference type="NCBI Taxonomy" id="588596"/>
    <lineage>
        <taxon>Eukaryota</taxon>
        <taxon>Fungi</taxon>
        <taxon>Fungi incertae sedis</taxon>
        <taxon>Mucoromycota</taxon>
        <taxon>Glomeromycotina</taxon>
        <taxon>Glomeromycetes</taxon>
        <taxon>Glomerales</taxon>
        <taxon>Glomeraceae</taxon>
        <taxon>Rhizophagus</taxon>
    </lineage>
</organism>
<evidence type="ECO:0000313" key="1">
    <source>
        <dbReference type="EMBL" id="PKY55334.1"/>
    </source>
</evidence>
<dbReference type="EMBL" id="LLXI01001827">
    <property type="protein sequence ID" value="PKY55334.1"/>
    <property type="molecule type" value="Genomic_DNA"/>
</dbReference>
<proteinExistence type="predicted"/>
<reference evidence="1 2" key="1">
    <citation type="submission" date="2015-10" db="EMBL/GenBank/DDBJ databases">
        <title>Genome analyses suggest a sexual origin of heterokaryosis in a supposedly ancient asexual fungus.</title>
        <authorList>
            <person name="Ropars J."/>
            <person name="Sedzielewska K."/>
            <person name="Noel J."/>
            <person name="Charron P."/>
            <person name="Farinelli L."/>
            <person name="Marton T."/>
            <person name="Kruger M."/>
            <person name="Pelin A."/>
            <person name="Brachmann A."/>
            <person name="Corradi N."/>
        </authorList>
    </citation>
    <scope>NUCLEOTIDE SEQUENCE [LARGE SCALE GENOMIC DNA]</scope>
    <source>
        <strain evidence="1 2">A4</strain>
    </source>
</reference>
<gene>
    <name evidence="1" type="ORF">RhiirA4_474698</name>
</gene>
<evidence type="ECO:0000313" key="2">
    <source>
        <dbReference type="Proteomes" id="UP000234323"/>
    </source>
</evidence>
<keyword evidence="2" id="KW-1185">Reference proteome</keyword>
<dbReference type="AlphaFoldDB" id="A0A2I1H8Z4"/>